<evidence type="ECO:0000313" key="2">
    <source>
        <dbReference type="EMBL" id="KAJ3038589.1"/>
    </source>
</evidence>
<name>A0AAD5S2Y3_9FUNG</name>
<keyword evidence="3" id="KW-1185">Reference proteome</keyword>
<organism evidence="2 3">
    <name type="scientific">Rhizophlyctis rosea</name>
    <dbReference type="NCBI Taxonomy" id="64517"/>
    <lineage>
        <taxon>Eukaryota</taxon>
        <taxon>Fungi</taxon>
        <taxon>Fungi incertae sedis</taxon>
        <taxon>Chytridiomycota</taxon>
        <taxon>Chytridiomycota incertae sedis</taxon>
        <taxon>Chytridiomycetes</taxon>
        <taxon>Rhizophlyctidales</taxon>
        <taxon>Rhizophlyctidaceae</taxon>
        <taxon>Rhizophlyctis</taxon>
    </lineage>
</organism>
<dbReference type="EMBL" id="JADGJD010001718">
    <property type="protein sequence ID" value="KAJ3038589.1"/>
    <property type="molecule type" value="Genomic_DNA"/>
</dbReference>
<gene>
    <name evidence="2" type="ORF">HK097_003125</name>
</gene>
<comment type="caution">
    <text evidence="2">The sequence shown here is derived from an EMBL/GenBank/DDBJ whole genome shotgun (WGS) entry which is preliminary data.</text>
</comment>
<dbReference type="Proteomes" id="UP001212841">
    <property type="component" value="Unassembled WGS sequence"/>
</dbReference>
<reference evidence="2" key="1">
    <citation type="submission" date="2020-05" db="EMBL/GenBank/DDBJ databases">
        <title>Phylogenomic resolution of chytrid fungi.</title>
        <authorList>
            <person name="Stajich J.E."/>
            <person name="Amses K."/>
            <person name="Simmons R."/>
            <person name="Seto K."/>
            <person name="Myers J."/>
            <person name="Bonds A."/>
            <person name="Quandt C.A."/>
            <person name="Barry K."/>
            <person name="Liu P."/>
            <person name="Grigoriev I."/>
            <person name="Longcore J.E."/>
            <person name="James T.Y."/>
        </authorList>
    </citation>
    <scope>NUCLEOTIDE SEQUENCE</scope>
    <source>
        <strain evidence="2">JEL0318</strain>
    </source>
</reference>
<proteinExistence type="predicted"/>
<protein>
    <submittedName>
        <fullName evidence="2">Uncharacterized protein</fullName>
    </submittedName>
</protein>
<sequence length="292" mass="31960">MALISEALKSNNVEAVRICKGVLKPSENVKHQMNIYKVSAQNPAIAEILLDRGVASYGTSENGIRDAFRWGVPGGDGALPRWPTPGDVDHWERRKPHIQTLLEKEWLSQYTIEKCLWLSVKYASADIVRPALASFVAGIVCIDPPASEVLFRGSWASFYNVYRNRDNFSMALFRRIILHAAVTYNSAEVVEMVLRAEFDSEDANFREFLICRAAGKGGLEKVKVLAGAGYRSGNAIRAAERGGHGEIVKWLEGEGFLRGGSVSSGLAVRGRNGSMDTGVGRADAQTGMAEKE</sequence>
<evidence type="ECO:0000313" key="3">
    <source>
        <dbReference type="Proteomes" id="UP001212841"/>
    </source>
</evidence>
<dbReference type="InterPro" id="IPR036770">
    <property type="entry name" value="Ankyrin_rpt-contain_sf"/>
</dbReference>
<accession>A0AAD5S2Y3</accession>
<evidence type="ECO:0000256" key="1">
    <source>
        <dbReference type="SAM" id="MobiDB-lite"/>
    </source>
</evidence>
<dbReference type="SUPFAM" id="SSF48403">
    <property type="entry name" value="Ankyrin repeat"/>
    <property type="match status" value="1"/>
</dbReference>
<dbReference type="AlphaFoldDB" id="A0AAD5S2Y3"/>
<feature type="region of interest" description="Disordered" evidence="1">
    <location>
        <begin position="273"/>
        <end position="292"/>
    </location>
</feature>